<keyword evidence="8" id="KW-0378">Hydrolase</keyword>
<dbReference type="OrthoDB" id="9798714at2"/>
<reference evidence="14" key="1">
    <citation type="submission" date="2019-01" db="EMBL/GenBank/DDBJ databases">
        <title>Cytophagaceae bacterium strain CAR-16.</title>
        <authorList>
            <person name="Chen W.-M."/>
        </authorList>
    </citation>
    <scope>NUCLEOTIDE SEQUENCE [LARGE SCALE GENOMIC DNA]</scope>
    <source>
        <strain evidence="14">WWJ-16</strain>
    </source>
</reference>
<dbReference type="RefSeq" id="WP_129460696.1">
    <property type="nucleotide sequence ID" value="NZ_SBKN01000002.1"/>
</dbReference>
<evidence type="ECO:0000256" key="11">
    <source>
        <dbReference type="ARBA" id="ARBA00023136"/>
    </source>
</evidence>
<proteinExistence type="predicted"/>
<gene>
    <name evidence="13" type="ORF">EQG61_04390</name>
</gene>
<dbReference type="GO" id="GO:0046872">
    <property type="term" value="F:metal ion binding"/>
    <property type="evidence" value="ECO:0007669"/>
    <property type="project" value="UniProtKB-KW"/>
</dbReference>
<keyword evidence="10" id="KW-0482">Metalloprotease</keyword>
<comment type="cofactor">
    <cofactor evidence="2">
        <name>Co(2+)</name>
        <dbReference type="ChEBI" id="CHEBI:48828"/>
    </cofactor>
</comment>
<dbReference type="Pfam" id="PF01963">
    <property type="entry name" value="TraB_PrgY_gumN"/>
    <property type="match status" value="1"/>
</dbReference>
<sequence length="283" mass="32065">MKKVFVVVGILLGVIAGAQTPKTLLWKISGNGLQAPSYLFGTIHMTCDATLKPKVLQALDNTEQLCFELDMDDSQMQMEVLKHMYMKNNVRLDSLLTPEEFKSLDVYLKKNLGMSAKMLNRVQPLFITSMLYPKLLACKTQSIESALMQVSKAQSEEVIGLESVEEQMNAFNAIPYKEQVKDLYAMSQKNTELDKAETDKLTKLYQEEDIEGLYHYMNEVENKTYAKFEEDLLVKRNKNWQERIPKIIQAKTTFIGVGAAHLGGKNGVIQLLKALGYKVEPVL</sequence>
<keyword evidence="4" id="KW-0645">Protease</keyword>
<dbReference type="PANTHER" id="PTHR31120">
    <property type="entry name" value="METALLOPROTEASE TIKI"/>
    <property type="match status" value="1"/>
</dbReference>
<dbReference type="AlphaFoldDB" id="A0A4Q1KAL5"/>
<protein>
    <submittedName>
        <fullName evidence="13">TraB/GumN family protein</fullName>
    </submittedName>
</protein>
<keyword evidence="9" id="KW-1133">Transmembrane helix</keyword>
<evidence type="ECO:0000256" key="12">
    <source>
        <dbReference type="ARBA" id="ARBA00023180"/>
    </source>
</evidence>
<evidence type="ECO:0000256" key="6">
    <source>
        <dbReference type="ARBA" id="ARBA00022723"/>
    </source>
</evidence>
<evidence type="ECO:0000313" key="13">
    <source>
        <dbReference type="EMBL" id="RXR23213.1"/>
    </source>
</evidence>
<evidence type="ECO:0000256" key="4">
    <source>
        <dbReference type="ARBA" id="ARBA00022670"/>
    </source>
</evidence>
<organism evidence="13 14">
    <name type="scientific">Flavobacterium stagni</name>
    <dbReference type="NCBI Taxonomy" id="2506421"/>
    <lineage>
        <taxon>Bacteria</taxon>
        <taxon>Pseudomonadati</taxon>
        <taxon>Bacteroidota</taxon>
        <taxon>Flavobacteriia</taxon>
        <taxon>Flavobacteriales</taxon>
        <taxon>Flavobacteriaceae</taxon>
        <taxon>Flavobacterium</taxon>
    </lineage>
</organism>
<keyword evidence="6" id="KW-0479">Metal-binding</keyword>
<name>A0A4Q1KAL5_9FLAO</name>
<evidence type="ECO:0000256" key="10">
    <source>
        <dbReference type="ARBA" id="ARBA00023049"/>
    </source>
</evidence>
<evidence type="ECO:0000256" key="3">
    <source>
        <dbReference type="ARBA" id="ARBA00004479"/>
    </source>
</evidence>
<keyword evidence="7" id="KW-0732">Signal</keyword>
<evidence type="ECO:0000256" key="2">
    <source>
        <dbReference type="ARBA" id="ARBA00001941"/>
    </source>
</evidence>
<evidence type="ECO:0000256" key="5">
    <source>
        <dbReference type="ARBA" id="ARBA00022692"/>
    </source>
</evidence>
<evidence type="ECO:0000256" key="1">
    <source>
        <dbReference type="ARBA" id="ARBA00001936"/>
    </source>
</evidence>
<evidence type="ECO:0000313" key="14">
    <source>
        <dbReference type="Proteomes" id="UP000289857"/>
    </source>
</evidence>
<evidence type="ECO:0000256" key="7">
    <source>
        <dbReference type="ARBA" id="ARBA00022729"/>
    </source>
</evidence>
<accession>A0A4Q1KAL5</accession>
<evidence type="ECO:0000256" key="8">
    <source>
        <dbReference type="ARBA" id="ARBA00022801"/>
    </source>
</evidence>
<dbReference type="CDD" id="cd14789">
    <property type="entry name" value="Tiki"/>
    <property type="match status" value="1"/>
</dbReference>
<keyword evidence="14" id="KW-1185">Reference proteome</keyword>
<dbReference type="PANTHER" id="PTHR31120:SF6">
    <property type="entry name" value="METALLOPROTEASE TIKI HOMOLOG"/>
    <property type="match status" value="1"/>
</dbReference>
<keyword evidence="5" id="KW-0812">Transmembrane</keyword>
<dbReference type="GO" id="GO:0030178">
    <property type="term" value="P:negative regulation of Wnt signaling pathway"/>
    <property type="evidence" value="ECO:0007669"/>
    <property type="project" value="InterPro"/>
</dbReference>
<dbReference type="InterPro" id="IPR040230">
    <property type="entry name" value="TIKI1/2-like"/>
</dbReference>
<dbReference type="InterPro" id="IPR002816">
    <property type="entry name" value="TraB/PrgY/GumN_fam"/>
</dbReference>
<dbReference type="EMBL" id="SBKN01000002">
    <property type="protein sequence ID" value="RXR23213.1"/>
    <property type="molecule type" value="Genomic_DNA"/>
</dbReference>
<dbReference type="GO" id="GO:0004222">
    <property type="term" value="F:metalloendopeptidase activity"/>
    <property type="evidence" value="ECO:0007669"/>
    <property type="project" value="TreeGrafter"/>
</dbReference>
<comment type="subcellular location">
    <subcellularLocation>
        <location evidence="3">Membrane</location>
        <topology evidence="3">Single-pass type I membrane protein</topology>
    </subcellularLocation>
</comment>
<keyword evidence="12" id="KW-0325">Glycoprotein</keyword>
<evidence type="ECO:0000256" key="9">
    <source>
        <dbReference type="ARBA" id="ARBA00022989"/>
    </source>
</evidence>
<dbReference type="Proteomes" id="UP000289857">
    <property type="component" value="Unassembled WGS sequence"/>
</dbReference>
<dbReference type="GO" id="GO:0006508">
    <property type="term" value="P:proteolysis"/>
    <property type="evidence" value="ECO:0007669"/>
    <property type="project" value="UniProtKB-KW"/>
</dbReference>
<comment type="cofactor">
    <cofactor evidence="1">
        <name>Mn(2+)</name>
        <dbReference type="ChEBI" id="CHEBI:29035"/>
    </cofactor>
</comment>
<keyword evidence="11" id="KW-0472">Membrane</keyword>
<dbReference type="GO" id="GO:0016020">
    <property type="term" value="C:membrane"/>
    <property type="evidence" value="ECO:0007669"/>
    <property type="project" value="UniProtKB-SubCell"/>
</dbReference>
<comment type="caution">
    <text evidence="13">The sequence shown here is derived from an EMBL/GenBank/DDBJ whole genome shotgun (WGS) entry which is preliminary data.</text>
</comment>